<evidence type="ECO:0000256" key="2">
    <source>
        <dbReference type="ARBA" id="ARBA00022490"/>
    </source>
</evidence>
<accession>A0A3M6UAM1</accession>
<dbReference type="Pfam" id="PF18738">
    <property type="entry name" value="HEPN_DZIP3"/>
    <property type="match status" value="1"/>
</dbReference>
<evidence type="ECO:0000259" key="6">
    <source>
        <dbReference type="PROSITE" id="PS50837"/>
    </source>
</evidence>
<dbReference type="Gene3D" id="3.40.50.300">
    <property type="entry name" value="P-loop containing nucleotide triphosphate hydrolases"/>
    <property type="match status" value="1"/>
</dbReference>
<dbReference type="SUPFAM" id="SSF52540">
    <property type="entry name" value="P-loop containing nucleoside triphosphate hydrolases"/>
    <property type="match status" value="1"/>
</dbReference>
<dbReference type="InterPro" id="IPR027417">
    <property type="entry name" value="P-loop_NTPase"/>
</dbReference>
<dbReference type="SMART" id="SM00368">
    <property type="entry name" value="LRR_RI"/>
    <property type="match status" value="5"/>
</dbReference>
<dbReference type="SUPFAM" id="SSF53167">
    <property type="entry name" value="Purine and uridine phosphorylases"/>
    <property type="match status" value="3"/>
</dbReference>
<dbReference type="InterPro" id="IPR050637">
    <property type="entry name" value="NLRP_innate_immun_reg"/>
</dbReference>
<dbReference type="InterPro" id="IPR013783">
    <property type="entry name" value="Ig-like_fold"/>
</dbReference>
<dbReference type="Gene3D" id="3.80.10.10">
    <property type="entry name" value="Ribonuclease Inhibitor"/>
    <property type="match status" value="1"/>
</dbReference>
<dbReference type="InterPro" id="IPR003961">
    <property type="entry name" value="FN3_dom"/>
</dbReference>
<comment type="subcellular location">
    <subcellularLocation>
        <location evidence="1">Cytoplasm</location>
    </subcellularLocation>
</comment>
<evidence type="ECO:0000256" key="5">
    <source>
        <dbReference type="ARBA" id="ARBA00022840"/>
    </source>
</evidence>
<keyword evidence="2" id="KW-0963">Cytoplasm</keyword>
<feature type="domain" description="NACHT" evidence="6">
    <location>
        <begin position="1298"/>
        <end position="1449"/>
    </location>
</feature>
<keyword evidence="4" id="KW-0547">Nucleotide-binding</keyword>
<dbReference type="Pfam" id="PF05729">
    <property type="entry name" value="NACHT"/>
    <property type="match status" value="1"/>
</dbReference>
<dbReference type="SMART" id="SM00060">
    <property type="entry name" value="FN3"/>
    <property type="match status" value="2"/>
</dbReference>
<dbReference type="InterPro" id="IPR036116">
    <property type="entry name" value="FN3_sf"/>
</dbReference>
<dbReference type="CDD" id="cd00063">
    <property type="entry name" value="FN3"/>
    <property type="match status" value="2"/>
</dbReference>
<dbReference type="SUPFAM" id="SSF49265">
    <property type="entry name" value="Fibronectin type III"/>
    <property type="match status" value="1"/>
</dbReference>
<evidence type="ECO:0008006" key="10">
    <source>
        <dbReference type="Google" id="ProtNLM"/>
    </source>
</evidence>
<evidence type="ECO:0000313" key="9">
    <source>
        <dbReference type="Proteomes" id="UP000275408"/>
    </source>
</evidence>
<gene>
    <name evidence="8" type="ORF">pdam_00024588</name>
</gene>
<name>A0A3M6UAM1_POCDA</name>
<evidence type="ECO:0000256" key="3">
    <source>
        <dbReference type="ARBA" id="ARBA00022737"/>
    </source>
</evidence>
<dbReference type="Pfam" id="PF01048">
    <property type="entry name" value="PNP_UDP_1"/>
    <property type="match status" value="2"/>
</dbReference>
<protein>
    <recommendedName>
        <fullName evidence="10">NACHT, LRR and PYD domains-containing protein 12</fullName>
    </recommendedName>
</protein>
<dbReference type="Pfam" id="PF00041">
    <property type="entry name" value="fn3"/>
    <property type="match status" value="2"/>
</dbReference>
<dbReference type="InterPro" id="IPR032675">
    <property type="entry name" value="LRR_dom_sf"/>
</dbReference>
<dbReference type="GO" id="GO:0009116">
    <property type="term" value="P:nucleoside metabolic process"/>
    <property type="evidence" value="ECO:0007669"/>
    <property type="project" value="InterPro"/>
</dbReference>
<dbReference type="SUPFAM" id="SSF52047">
    <property type="entry name" value="RNI-like"/>
    <property type="match status" value="1"/>
</dbReference>
<feature type="domain" description="Fibronectin type-III" evidence="7">
    <location>
        <begin position="1109"/>
        <end position="1206"/>
    </location>
</feature>
<dbReference type="InterPro" id="IPR007111">
    <property type="entry name" value="NACHT_NTPase"/>
</dbReference>
<dbReference type="Gene3D" id="2.60.40.10">
    <property type="entry name" value="Immunoglobulins"/>
    <property type="match status" value="2"/>
</dbReference>
<dbReference type="InterPro" id="IPR041249">
    <property type="entry name" value="HEPN_DZIP3"/>
</dbReference>
<dbReference type="EMBL" id="RCHS01001935">
    <property type="protein sequence ID" value="RMX50589.1"/>
    <property type="molecule type" value="Genomic_DNA"/>
</dbReference>
<dbReference type="GO" id="GO:0005829">
    <property type="term" value="C:cytosol"/>
    <property type="evidence" value="ECO:0007669"/>
    <property type="project" value="UniProtKB-SubCell"/>
</dbReference>
<proteinExistence type="predicted"/>
<reference evidence="8 9" key="1">
    <citation type="journal article" date="2018" name="Sci. Rep.">
        <title>Comparative analysis of the Pocillopora damicornis genome highlights role of immune system in coral evolution.</title>
        <authorList>
            <person name="Cunning R."/>
            <person name="Bay R.A."/>
            <person name="Gillette P."/>
            <person name="Baker A.C."/>
            <person name="Traylor-Knowles N."/>
        </authorList>
    </citation>
    <scope>NUCLEOTIDE SEQUENCE [LARGE SCALE GENOMIC DNA]</scope>
    <source>
        <strain evidence="8">RSMAS</strain>
        <tissue evidence="8">Whole animal</tissue>
    </source>
</reference>
<evidence type="ECO:0000256" key="4">
    <source>
        <dbReference type="ARBA" id="ARBA00022741"/>
    </source>
</evidence>
<dbReference type="OrthoDB" id="5988362at2759"/>
<dbReference type="PROSITE" id="PS50853">
    <property type="entry name" value="FN3"/>
    <property type="match status" value="2"/>
</dbReference>
<keyword evidence="3" id="KW-0677">Repeat</keyword>
<dbReference type="PANTHER" id="PTHR45690:SF19">
    <property type="entry name" value="NACHT, LRR AND PYD DOMAINS-CONTAINING PROTEIN 3"/>
    <property type="match status" value="1"/>
</dbReference>
<sequence length="1978" mass="221199">MASATPLHPSTKEASNYAQLCRLLVKVGSLVLRDIFDQVCPSENLYAVLTNPTNHAKLKTLQKKRVLSTSQWEKLYPASKSSVSSKDFDTSLLLILLKNIWGLTLPASDGNNLPSGSDTSPEAGITRIKFFRDRVFRHASNASVDDPTFSWYWNSIKDTFVRIGGTCYEEVIDDPTLHCMGVDLEEHYRELLREWLKDDDCVTDKLHEDKIVKKARKEGHMEDSFDISEQNSWERVDDPTFSLYWNSIRDTFLHIGGTCYEEVIDDPTFYYMDADLEEHYRELLREWFKDDDCVTDKLHEDKIVKKARKGGNMEDSFDISEQNSWERETVIKVVKNGSAQTGNSSPPELSIKLLKLSDLPTIINPWKTVELPVDILLLTVEDCEFLSCFAYLKEPCKSYHKSTGPVYFGCMGDDQGKKTKIALMRCSKGPDVPQGSLSVSKDAISVLRPKAIFSVGACSGLNSKKVKLGDVVVSAKLITATHKTPPSRDIGNLIKHVADGWKAPLQNADEYNAKVHCDGVLSISEANRDMIRKHPEAIAVEMEGGVEDCEFLSCFAYLKEPFKSYHISTGYVYFGCMGDDQGKKMKIALMRCSKRPDVPGGSLSVSKDAILLLRPKAIFSVGACSGLNSKKVKLGDVVVSAKLITAAHKTPPSRDIGHLIKHVADGWKAPLLNADEYNPKVHCDGVVLSISEANRDLIRKHPEAIAVEMEGGGVYAAAHDFKTEWVVVKGIKDFADEMQSSSKKWKQIACVMAASVVAKILNNPVIFQDWPHFNADKVPMNYPLTEPFNSYHIRTGPVYFGCMGDDQGKKMKIALMRCSKGPDVPGGSLSVSKDAILLLRPKAIFSVGACSGLNSKKVKLGDVVVSAKLITATHKTPPSRDIGNLIKHVADGWKAPLQNADEYNAKVHGDGVVLSISEANRDNICQFPEAIAVEMEGGGVYAAAHDFKTEWVVVKGIKDFADETQSSSKKWKQIACVMAASVVAHILNNPVIFQDWPHFNAGANELSSQGLPEKPTITNTETEVDKDFIATWSEAEANRSNCSVKYRLEWRKQPVTGSTDMAQRGNIVETHLKITGLEYDTEYEVKLFAVNEQGDSEPDVRRFKTKSGLPEKPTITNTEIEVDKDFIVNWSESEANSSNCSIKYRVEWRKQPMTASTEIFHHGNIVETRYTITGLEYDTEYEVKLFAVNEQGDSEPDVRTFKTKSAVSAYTSALKTSIIGQTEFQPKLLASRTITNAKTDEIFINLLMQHGRKALIKNDETCYSRRKVLEYYGKVSGTPVKHSSEIFLGVIDDQESANSILVVGKAGIGKSLFCQKVIRDWANNKLLQALESSEFPNLKFVYLLTFRQLNLLENNYVTLREILNCSSVLDDTCNIDDSTFEYIVNHPREVMIILDGYDEYSQKTNIAGNSEGRHPNNARCKMPVAALCSKLINGKILKGAIVMITSRPDESDEMGGIRFKRYVEIAGFSSEQVKEYVEKYFEKNENMKNAVFKHVMNNENLVSFAHIPMLCYLLCFEMEYTLTESENPDDLPVSTTDVYTKLIEIFELKHYAESEYRQKEIPEQFKAPPVIKNTLDKLSELAAKLLVERKPTFDEREMEGDFEAEEVSKLKGSGLLYCGQPFRTALITTTKHFSFTHLTVQEFLAARWFVKENRVPDEECSEMVFQFFAGVLSSEGNEELMKKLLNSPFMHRNLKMTCLTEYQNKEFAKKFIRNNPQAFCNSDGVMAFMGLSDMDCIGVSFVLDIMSELNKEEAGGAQHKCSDKFVTVQKLQLRESQLTLSGIQRVCNSLNNEHCLVSELELFEIYSTDECVDVINRLVVRKLTKLSLVITKITDTGVASLCEALQHPSCKLTTLNLQGSSITDTSVASLCEALQHPNCKLTTLILQEYNIADTGVASLCEALQHPSCKLTTLNLGCSSITDTSFASLCEALQHPSCKLTTLNLTSSLSSEYCEILKAITQRHRPALNLSFEGILNLI</sequence>
<keyword evidence="5" id="KW-0067">ATP-binding</keyword>
<evidence type="ECO:0000259" key="7">
    <source>
        <dbReference type="PROSITE" id="PS50853"/>
    </source>
</evidence>
<dbReference type="InterPro" id="IPR000845">
    <property type="entry name" value="Nucleoside_phosphorylase_d"/>
</dbReference>
<organism evidence="8 9">
    <name type="scientific">Pocillopora damicornis</name>
    <name type="common">Cauliflower coral</name>
    <name type="synonym">Millepora damicornis</name>
    <dbReference type="NCBI Taxonomy" id="46731"/>
    <lineage>
        <taxon>Eukaryota</taxon>
        <taxon>Metazoa</taxon>
        <taxon>Cnidaria</taxon>
        <taxon>Anthozoa</taxon>
        <taxon>Hexacorallia</taxon>
        <taxon>Scleractinia</taxon>
        <taxon>Astrocoeniina</taxon>
        <taxon>Pocilloporidae</taxon>
        <taxon>Pocillopora</taxon>
    </lineage>
</organism>
<keyword evidence="9" id="KW-1185">Reference proteome</keyword>
<dbReference type="Gene3D" id="3.40.50.1580">
    <property type="entry name" value="Nucleoside phosphorylase domain"/>
    <property type="match status" value="3"/>
</dbReference>
<comment type="caution">
    <text evidence="8">The sequence shown here is derived from an EMBL/GenBank/DDBJ whole genome shotgun (WGS) entry which is preliminary data.</text>
</comment>
<dbReference type="InterPro" id="IPR035994">
    <property type="entry name" value="Nucleoside_phosphorylase_sf"/>
</dbReference>
<dbReference type="Proteomes" id="UP000275408">
    <property type="component" value="Unassembled WGS sequence"/>
</dbReference>
<evidence type="ECO:0000256" key="1">
    <source>
        <dbReference type="ARBA" id="ARBA00004496"/>
    </source>
</evidence>
<dbReference type="GO" id="GO:0003824">
    <property type="term" value="F:catalytic activity"/>
    <property type="evidence" value="ECO:0007669"/>
    <property type="project" value="InterPro"/>
</dbReference>
<dbReference type="PANTHER" id="PTHR45690">
    <property type="entry name" value="NACHT, LRR AND PYD DOMAINS-CONTAINING PROTEIN 12"/>
    <property type="match status" value="1"/>
</dbReference>
<feature type="domain" description="Fibronectin type-III" evidence="7">
    <location>
        <begin position="1011"/>
        <end position="1108"/>
    </location>
</feature>
<evidence type="ECO:0000313" key="8">
    <source>
        <dbReference type="EMBL" id="RMX50589.1"/>
    </source>
</evidence>
<dbReference type="PROSITE" id="PS50837">
    <property type="entry name" value="NACHT"/>
    <property type="match status" value="1"/>
</dbReference>
<dbReference type="GO" id="GO:0005524">
    <property type="term" value="F:ATP binding"/>
    <property type="evidence" value="ECO:0007669"/>
    <property type="project" value="UniProtKB-KW"/>
</dbReference>